<protein>
    <submittedName>
        <fullName evidence="2">Uncharacterized protein</fullName>
    </submittedName>
</protein>
<evidence type="ECO:0000256" key="1">
    <source>
        <dbReference type="SAM" id="MobiDB-lite"/>
    </source>
</evidence>
<gene>
    <name evidence="2" type="ORF">LCGC14_2913380</name>
</gene>
<organism evidence="2">
    <name type="scientific">marine sediment metagenome</name>
    <dbReference type="NCBI Taxonomy" id="412755"/>
    <lineage>
        <taxon>unclassified sequences</taxon>
        <taxon>metagenomes</taxon>
        <taxon>ecological metagenomes</taxon>
    </lineage>
</organism>
<comment type="caution">
    <text evidence="2">The sequence shown here is derived from an EMBL/GenBank/DDBJ whole genome shotgun (WGS) entry which is preliminary data.</text>
</comment>
<feature type="region of interest" description="Disordered" evidence="1">
    <location>
        <begin position="61"/>
        <end position="82"/>
    </location>
</feature>
<reference evidence="2" key="1">
    <citation type="journal article" date="2015" name="Nature">
        <title>Complex archaea that bridge the gap between prokaryotes and eukaryotes.</title>
        <authorList>
            <person name="Spang A."/>
            <person name="Saw J.H."/>
            <person name="Jorgensen S.L."/>
            <person name="Zaremba-Niedzwiedzka K."/>
            <person name="Martijn J."/>
            <person name="Lind A.E."/>
            <person name="van Eijk R."/>
            <person name="Schleper C."/>
            <person name="Guy L."/>
            <person name="Ettema T.J."/>
        </authorList>
    </citation>
    <scope>NUCLEOTIDE SEQUENCE</scope>
</reference>
<sequence>MATKHYKCETFSGLKIAGTGIKFEKGEVALDDKNKIKVLEKYIKENPAMKISSFIPRVPLSEEEAVTEDDFEDEDDDEDGAK</sequence>
<accession>A0A0F8XR09</accession>
<name>A0A0F8XR09_9ZZZZ</name>
<dbReference type="AlphaFoldDB" id="A0A0F8XR09"/>
<proteinExistence type="predicted"/>
<evidence type="ECO:0000313" key="2">
    <source>
        <dbReference type="EMBL" id="KKK71492.1"/>
    </source>
</evidence>
<dbReference type="EMBL" id="LAZR01057709">
    <property type="protein sequence ID" value="KKK71492.1"/>
    <property type="molecule type" value="Genomic_DNA"/>
</dbReference>